<accession>A0A3S3P1Y4</accession>
<dbReference type="AlphaFoldDB" id="A0A3S3P1Y4"/>
<evidence type="ECO:0000313" key="4">
    <source>
        <dbReference type="EMBL" id="RWS01188.1"/>
    </source>
</evidence>
<dbReference type="InterPro" id="IPR001452">
    <property type="entry name" value="SH3_domain"/>
</dbReference>
<evidence type="ECO:0000256" key="2">
    <source>
        <dbReference type="PROSITE-ProRule" id="PRU00192"/>
    </source>
</evidence>
<dbReference type="EMBL" id="NCKU01006650">
    <property type="protein sequence ID" value="RWS03282.1"/>
    <property type="molecule type" value="Genomic_DNA"/>
</dbReference>
<sequence>MESECFLVKALYDYEAIDAKVLNCTADERFIVIKHSNEWLYVVNTNGRLGYIPANYVQSECVDDNEFLAFIDSVVSLLDAKHNDCNTITTRQINHAQVKLTQIRCEVIQRISQEASCSPAAVHKAPVNGEHISDAVHSHQREVIESNEVAVQTDNFELDTSCGNLNGGQQSVSSDIPHDFIPNLIERIRVSTELSHNMCKLTAETVIKFLKEMIPSFEASCNIILEQLNDENVKCPSPDVMRQSSDLINLNSLFRKLWFCKNDEQQRSWPVHEDEDTIESYLKDIAKLFINANPSISREVICKHGYDNVHMLVTYFQMETRKRLRMRLYTVLFEIIRLADQIIPDYMLNSVLPSALANEMLNHYDDVERFTNAALLFTAIFSTGHKPPINIYEHINDNFIDKLLKLIEGEDFDGNKSVTKIPPETSIPPILSFNLHFDDPESNLVLKALKKRINASQLTEILVSHLNWEEDPSRLSHIVGKVNNVVDSMERPNAVHKMLIEIFDSPEIAKIFYYNDVRVLVDIIVTHLNNLLPGDKSRISYLKLALNIIKNTNYSEEPHKLEEVLKCLNFITNDENSSEEEKQLTHTIKQHLPAE</sequence>
<dbReference type="Proteomes" id="UP000285301">
    <property type="component" value="Unassembled WGS sequence"/>
</dbReference>
<dbReference type="GO" id="GO:0006897">
    <property type="term" value="P:endocytosis"/>
    <property type="evidence" value="ECO:0007669"/>
    <property type="project" value="TreeGrafter"/>
</dbReference>
<keyword evidence="1 2" id="KW-0728">SH3 domain</keyword>
<dbReference type="Gene3D" id="2.30.30.40">
    <property type="entry name" value="SH3 Domains"/>
    <property type="match status" value="1"/>
</dbReference>
<dbReference type="InterPro" id="IPR030125">
    <property type="entry name" value="SPIN90/Ldb17"/>
</dbReference>
<evidence type="ECO:0000313" key="6">
    <source>
        <dbReference type="EMBL" id="RWS03357.1"/>
    </source>
</evidence>
<evidence type="ECO:0000259" key="3">
    <source>
        <dbReference type="PROSITE" id="PS50002"/>
    </source>
</evidence>
<comment type="caution">
    <text evidence="6">The sequence shown here is derived from an EMBL/GenBank/DDBJ whole genome shotgun (WGS) entry which is preliminary data.</text>
</comment>
<evidence type="ECO:0000313" key="7">
    <source>
        <dbReference type="Proteomes" id="UP000285301"/>
    </source>
</evidence>
<organism evidence="6 7">
    <name type="scientific">Dinothrombium tinctorium</name>
    <dbReference type="NCBI Taxonomy" id="1965070"/>
    <lineage>
        <taxon>Eukaryota</taxon>
        <taxon>Metazoa</taxon>
        <taxon>Ecdysozoa</taxon>
        <taxon>Arthropoda</taxon>
        <taxon>Chelicerata</taxon>
        <taxon>Arachnida</taxon>
        <taxon>Acari</taxon>
        <taxon>Acariformes</taxon>
        <taxon>Trombidiformes</taxon>
        <taxon>Prostigmata</taxon>
        <taxon>Anystina</taxon>
        <taxon>Parasitengona</taxon>
        <taxon>Trombidioidea</taxon>
        <taxon>Trombidiidae</taxon>
        <taxon>Dinothrombium</taxon>
    </lineage>
</organism>
<dbReference type="PANTHER" id="PTHR13357:SF1">
    <property type="entry name" value="NCK-INTERACTING PROTEIN WITH SH3 DOMAIN"/>
    <property type="match status" value="1"/>
</dbReference>
<dbReference type="InterPro" id="IPR018556">
    <property type="entry name" value="SPIN90/Ldb17_LRD"/>
</dbReference>
<dbReference type="EMBL" id="NCKU01009676">
    <property type="protein sequence ID" value="RWS01188.1"/>
    <property type="molecule type" value="Genomic_DNA"/>
</dbReference>
<dbReference type="Pfam" id="PF14604">
    <property type="entry name" value="SH3_9"/>
    <property type="match status" value="1"/>
</dbReference>
<dbReference type="InterPro" id="IPR036028">
    <property type="entry name" value="SH3-like_dom_sf"/>
</dbReference>
<dbReference type="SMART" id="SM00326">
    <property type="entry name" value="SH3"/>
    <property type="match status" value="1"/>
</dbReference>
<proteinExistence type="predicted"/>
<dbReference type="Pfam" id="PF09431">
    <property type="entry name" value="SPIN90_LRD"/>
    <property type="match status" value="1"/>
</dbReference>
<feature type="domain" description="SH3" evidence="3">
    <location>
        <begin position="3"/>
        <end position="62"/>
    </location>
</feature>
<name>A0A3S3P1Y4_9ACAR</name>
<dbReference type="PANTHER" id="PTHR13357">
    <property type="entry name" value="SH3 ADAPTER PROTEIN SPIN90 NCK INTERACTING PROTEIN WITH SH3 DOMAIN"/>
    <property type="match status" value="1"/>
</dbReference>
<protein>
    <submittedName>
        <fullName evidence="6">DUF2013 domain containing protein-like protein</fullName>
    </submittedName>
</protein>
<evidence type="ECO:0000313" key="5">
    <source>
        <dbReference type="EMBL" id="RWS03282.1"/>
    </source>
</evidence>
<reference evidence="6" key="2">
    <citation type="submission" date="2018-11" db="EMBL/GenBank/DDBJ databases">
        <title>Trombidioid mite genomics.</title>
        <authorList>
            <person name="Dong X."/>
        </authorList>
    </citation>
    <scope>NUCLEOTIDE SEQUENCE</scope>
    <source>
        <strain evidence="6">UoL-WK</strain>
    </source>
</reference>
<dbReference type="STRING" id="1965070.A0A3S3P1Y4"/>
<dbReference type="SUPFAM" id="SSF50044">
    <property type="entry name" value="SH3-domain"/>
    <property type="match status" value="1"/>
</dbReference>
<dbReference type="OrthoDB" id="445362at2759"/>
<dbReference type="EMBL" id="NCKU01006582">
    <property type="protein sequence ID" value="RWS03357.1"/>
    <property type="molecule type" value="Genomic_DNA"/>
</dbReference>
<evidence type="ECO:0000256" key="1">
    <source>
        <dbReference type="ARBA" id="ARBA00022443"/>
    </source>
</evidence>
<dbReference type="GO" id="GO:0071933">
    <property type="term" value="F:Arp2/3 complex binding"/>
    <property type="evidence" value="ECO:0007669"/>
    <property type="project" value="TreeGrafter"/>
</dbReference>
<dbReference type="SUPFAM" id="SSF48371">
    <property type="entry name" value="ARM repeat"/>
    <property type="match status" value="1"/>
</dbReference>
<gene>
    <name evidence="5" type="ORF">B4U79_02507</name>
    <name evidence="4" type="ORF">B4U79_07918</name>
    <name evidence="6" type="ORF">B4U79_13035</name>
</gene>
<keyword evidence="7" id="KW-1185">Reference proteome</keyword>
<reference evidence="6 7" key="1">
    <citation type="journal article" date="2018" name="Gigascience">
        <title>Genomes of trombidid mites reveal novel predicted allergens and laterally-transferred genes associated with secondary metabolism.</title>
        <authorList>
            <person name="Dong X."/>
            <person name="Chaisiri K."/>
            <person name="Xia D."/>
            <person name="Armstrong S.D."/>
            <person name="Fang Y."/>
            <person name="Donnelly M.J."/>
            <person name="Kadowaki T."/>
            <person name="McGarry J.W."/>
            <person name="Darby A.C."/>
            <person name="Makepeace B.L."/>
        </authorList>
    </citation>
    <scope>NUCLEOTIDE SEQUENCE [LARGE SCALE GENOMIC DNA]</scope>
    <source>
        <strain evidence="6">UoL-WK</strain>
    </source>
</reference>
<dbReference type="InterPro" id="IPR016024">
    <property type="entry name" value="ARM-type_fold"/>
</dbReference>
<dbReference type="PROSITE" id="PS50002">
    <property type="entry name" value="SH3"/>
    <property type="match status" value="1"/>
</dbReference>